<protein>
    <recommendedName>
        <fullName evidence="2">OTU domain-containing protein</fullName>
    </recommendedName>
</protein>
<sequence>MVSGAPADDPPDVLHGTQDAADMFQRLSAVCAPVLVPRNQAATVNAAAADCGLLTPQHAFRRLDSMDAASLGGSSLGQPLTPGSRLDSCGTPPVQGVATTVQLWTEDRRALVVTIHKEKTRDHKNWEPDLLPQEARLQKRLAKLRMEMVVMAGDGNCMFRAISHELWGTPRYHPNVRRKAVRWTRDHADTFAPFLGESFQGYTAAMAREGTWGDELTLRAVSNAYGVIVNVVTSDQHNWFQRYKPEQVMAPREVFLTYIAPVHYNGIRKRTAMR</sequence>
<dbReference type="Gene3D" id="3.90.70.80">
    <property type="match status" value="1"/>
</dbReference>
<evidence type="ECO:0000256" key="1">
    <source>
        <dbReference type="ARBA" id="ARBA00010407"/>
    </source>
</evidence>
<evidence type="ECO:0000259" key="2">
    <source>
        <dbReference type="PROSITE" id="PS50802"/>
    </source>
</evidence>
<comment type="caution">
    <text evidence="3">The sequence shown here is derived from an EMBL/GenBank/DDBJ whole genome shotgun (WGS) entry which is preliminary data.</text>
</comment>
<proteinExistence type="inferred from homology"/>
<dbReference type="GO" id="GO:0004843">
    <property type="term" value="F:cysteine-type deubiquitinase activity"/>
    <property type="evidence" value="ECO:0007669"/>
    <property type="project" value="TreeGrafter"/>
</dbReference>
<dbReference type="SUPFAM" id="SSF54001">
    <property type="entry name" value="Cysteine proteinases"/>
    <property type="match status" value="1"/>
</dbReference>
<feature type="domain" description="OTU" evidence="2">
    <location>
        <begin position="146"/>
        <end position="270"/>
    </location>
</feature>
<organism evidence="3 4">
    <name type="scientific">Elliptochloris bilobata</name>
    <dbReference type="NCBI Taxonomy" id="381761"/>
    <lineage>
        <taxon>Eukaryota</taxon>
        <taxon>Viridiplantae</taxon>
        <taxon>Chlorophyta</taxon>
        <taxon>core chlorophytes</taxon>
        <taxon>Trebouxiophyceae</taxon>
        <taxon>Trebouxiophyceae incertae sedis</taxon>
        <taxon>Elliptochloris clade</taxon>
        <taxon>Elliptochloris</taxon>
    </lineage>
</organism>
<dbReference type="PANTHER" id="PTHR12419:SF11">
    <property type="entry name" value="OTU DOMAIN-CONTAINING PROTEIN DDB_G0284757"/>
    <property type="match status" value="1"/>
</dbReference>
<comment type="similarity">
    <text evidence="1">Belongs to the peptidase C85 family.</text>
</comment>
<dbReference type="InterPro" id="IPR038765">
    <property type="entry name" value="Papain-like_cys_pep_sf"/>
</dbReference>
<evidence type="ECO:0000313" key="3">
    <source>
        <dbReference type="EMBL" id="KAK9826434.1"/>
    </source>
</evidence>
<dbReference type="CDD" id="cd22751">
    <property type="entry name" value="OTU_plant_OTU9-like"/>
    <property type="match status" value="1"/>
</dbReference>
<dbReference type="PROSITE" id="PS50802">
    <property type="entry name" value="OTU"/>
    <property type="match status" value="1"/>
</dbReference>
<dbReference type="EMBL" id="JALJOU010000065">
    <property type="protein sequence ID" value="KAK9826434.1"/>
    <property type="molecule type" value="Genomic_DNA"/>
</dbReference>
<dbReference type="InterPro" id="IPR050704">
    <property type="entry name" value="Peptidase_C85-like"/>
</dbReference>
<dbReference type="Proteomes" id="UP001445335">
    <property type="component" value="Unassembled WGS sequence"/>
</dbReference>
<dbReference type="Pfam" id="PF02338">
    <property type="entry name" value="OTU"/>
    <property type="match status" value="1"/>
</dbReference>
<dbReference type="PANTHER" id="PTHR12419">
    <property type="entry name" value="OTU DOMAIN CONTAINING PROTEIN"/>
    <property type="match status" value="1"/>
</dbReference>
<accession>A0AAW1QYY5</accession>
<reference evidence="3 4" key="1">
    <citation type="journal article" date="2024" name="Nat. Commun.">
        <title>Phylogenomics reveals the evolutionary origins of lichenization in chlorophyte algae.</title>
        <authorList>
            <person name="Puginier C."/>
            <person name="Libourel C."/>
            <person name="Otte J."/>
            <person name="Skaloud P."/>
            <person name="Haon M."/>
            <person name="Grisel S."/>
            <person name="Petersen M."/>
            <person name="Berrin J.G."/>
            <person name="Delaux P.M."/>
            <person name="Dal Grande F."/>
            <person name="Keller J."/>
        </authorList>
    </citation>
    <scope>NUCLEOTIDE SEQUENCE [LARGE SCALE GENOMIC DNA]</scope>
    <source>
        <strain evidence="3 4">SAG 245.80</strain>
    </source>
</reference>
<keyword evidence="4" id="KW-1185">Reference proteome</keyword>
<dbReference type="InterPro" id="IPR003323">
    <property type="entry name" value="OTU_dom"/>
</dbReference>
<name>A0AAW1QYY5_9CHLO</name>
<gene>
    <name evidence="3" type="ORF">WJX81_005249</name>
</gene>
<dbReference type="GO" id="GO:0016579">
    <property type="term" value="P:protein deubiquitination"/>
    <property type="evidence" value="ECO:0007669"/>
    <property type="project" value="TreeGrafter"/>
</dbReference>
<dbReference type="AlphaFoldDB" id="A0AAW1QYY5"/>
<evidence type="ECO:0000313" key="4">
    <source>
        <dbReference type="Proteomes" id="UP001445335"/>
    </source>
</evidence>